<dbReference type="Pfam" id="PF13650">
    <property type="entry name" value="Asp_protease_2"/>
    <property type="match status" value="1"/>
</dbReference>
<reference evidence="2" key="1">
    <citation type="submission" date="2016-03" db="EMBL/GenBank/DDBJ databases">
        <title>Mechanisms controlling the formation of the plant cell surface in tip-growing cells are functionally conserved among land plants.</title>
        <authorList>
            <person name="Honkanen S."/>
            <person name="Jones V.A."/>
            <person name="Morieri G."/>
            <person name="Champion C."/>
            <person name="Hetherington A.J."/>
            <person name="Kelly S."/>
            <person name="Saint-Marcoux D."/>
            <person name="Proust H."/>
            <person name="Prescott H."/>
            <person name="Dolan L."/>
        </authorList>
    </citation>
    <scope>NUCLEOTIDE SEQUENCE [LARGE SCALE GENOMIC DNA]</scope>
    <source>
        <tissue evidence="2">Whole gametophyte</tissue>
    </source>
</reference>
<dbReference type="CDD" id="cd05483">
    <property type="entry name" value="retropepsin_like_bacteria"/>
    <property type="match status" value="1"/>
</dbReference>
<dbReference type="Proteomes" id="UP000077202">
    <property type="component" value="Unassembled WGS sequence"/>
</dbReference>
<dbReference type="InterPro" id="IPR034122">
    <property type="entry name" value="Retropepsin-like_bacterial"/>
</dbReference>
<dbReference type="EMBL" id="LVLJ01000959">
    <property type="protein sequence ID" value="OAE31836.1"/>
    <property type="molecule type" value="Genomic_DNA"/>
</dbReference>
<protein>
    <submittedName>
        <fullName evidence="2">Uncharacterized protein</fullName>
    </submittedName>
</protein>
<dbReference type="GO" id="GO:0004190">
    <property type="term" value="F:aspartic-type endopeptidase activity"/>
    <property type="evidence" value="ECO:0007669"/>
    <property type="project" value="InterPro"/>
</dbReference>
<dbReference type="Gene3D" id="2.40.70.10">
    <property type="entry name" value="Acid Proteases"/>
    <property type="match status" value="1"/>
</dbReference>
<feature type="compositionally biased region" description="Polar residues" evidence="1">
    <location>
        <begin position="668"/>
        <end position="680"/>
    </location>
</feature>
<name>A0A176WI53_MARPO</name>
<dbReference type="AlphaFoldDB" id="A0A176WI53"/>
<sequence length="690" mass="77038">MQGIVSSPVLGFSCSRQFGPWFESFSGCRYGSGKFLHSNVRVSTGSYGPGQLSQRALRRRVQRSEGNVGRRTVQCRNQVQSLQLDFSETEQLQQCLSNIYNAMGLQDYSLNQHIVVSGKQFLMNMEGQWSLIWCMDGRFYERYDGPELNFEWAYDGNQSPWSADAAGRVSILDLDDREVGPIFAKNACSSCLVFLRIVIIRKGYWLTEDGRKQLSISIEPQKGGPFSKETVFALHLKNSKVMAYLVVDNSNWLPARLSIKAFGSEDKWEYRDWQLIQPGYSSKFPMAITHNPPAGGRDLYSVTSIKVEIPGEELADAEISEKYAFPDSSLVPRSTHSYPKTHIDNNLPPTVKMYHAESGHYLVRPLIDGKDIGYFIVDTGASSLTITSEKAEELDMYAFGEAYVTGVEGEVKCQFRRAKSFQIGPLTIEEPIFMEVPMAGVVRGISPVAGICGYDIFFHCTVEMSYKMGTLSFFDTYLYNKASKIRASQWQSMYMLENVPHVPAYFMENEAIFLLDTGAGGVDIIFHGRAVEKFRLNQTLELAGTASVKGINTSGKGLQVQYGILDSLEVAGQSFNRVKALFPAKGTCGSLDFSEYTAGVLCGDLLTNLLVVLDYGNRRFALIQSRYHFVGFCLGNKSIADSCTSPQFGRQPTEWTLQGLRTGKGANWNQLLPDSPSSNRTRVHGYPDPE</sequence>
<comment type="caution">
    <text evidence="2">The sequence shown here is derived from an EMBL/GenBank/DDBJ whole genome shotgun (WGS) entry which is preliminary data.</text>
</comment>
<proteinExistence type="predicted"/>
<evidence type="ECO:0000313" key="2">
    <source>
        <dbReference type="EMBL" id="OAE31836.1"/>
    </source>
</evidence>
<feature type="region of interest" description="Disordered" evidence="1">
    <location>
        <begin position="668"/>
        <end position="690"/>
    </location>
</feature>
<organism evidence="2 3">
    <name type="scientific">Marchantia polymorpha subsp. ruderalis</name>
    <dbReference type="NCBI Taxonomy" id="1480154"/>
    <lineage>
        <taxon>Eukaryota</taxon>
        <taxon>Viridiplantae</taxon>
        <taxon>Streptophyta</taxon>
        <taxon>Embryophyta</taxon>
        <taxon>Marchantiophyta</taxon>
        <taxon>Marchantiopsida</taxon>
        <taxon>Marchantiidae</taxon>
        <taxon>Marchantiales</taxon>
        <taxon>Marchantiaceae</taxon>
        <taxon>Marchantia</taxon>
    </lineage>
</organism>
<dbReference type="InterPro" id="IPR001969">
    <property type="entry name" value="Aspartic_peptidase_AS"/>
</dbReference>
<gene>
    <name evidence="2" type="ORF">AXG93_685s1040</name>
</gene>
<accession>A0A176WI53</accession>
<keyword evidence="3" id="KW-1185">Reference proteome</keyword>
<evidence type="ECO:0000256" key="1">
    <source>
        <dbReference type="SAM" id="MobiDB-lite"/>
    </source>
</evidence>
<dbReference type="PROSITE" id="PS00141">
    <property type="entry name" value="ASP_PROTEASE"/>
    <property type="match status" value="1"/>
</dbReference>
<evidence type="ECO:0000313" key="3">
    <source>
        <dbReference type="Proteomes" id="UP000077202"/>
    </source>
</evidence>
<dbReference type="InterPro" id="IPR021109">
    <property type="entry name" value="Peptidase_aspartic_dom_sf"/>
</dbReference>
<dbReference type="GO" id="GO:0006508">
    <property type="term" value="P:proteolysis"/>
    <property type="evidence" value="ECO:0007669"/>
    <property type="project" value="InterPro"/>
</dbReference>